<gene>
    <name evidence="2" type="ORF">G6N73_04015</name>
</gene>
<reference evidence="2 3" key="1">
    <citation type="submission" date="2020-02" db="EMBL/GenBank/DDBJ databases">
        <title>Genome sequence of strain CCNWXJ40-4.</title>
        <authorList>
            <person name="Gao J."/>
            <person name="Sun J."/>
        </authorList>
    </citation>
    <scope>NUCLEOTIDE SEQUENCE [LARGE SCALE GENOMIC DNA]</scope>
    <source>
        <strain evidence="2 3">CCNWXJ 40-4</strain>
    </source>
</reference>
<evidence type="ECO:0000259" key="1">
    <source>
        <dbReference type="PROSITE" id="PS50206"/>
    </source>
</evidence>
<dbReference type="Proteomes" id="UP001642900">
    <property type="component" value="Unassembled WGS sequence"/>
</dbReference>
<dbReference type="Pfam" id="PF00581">
    <property type="entry name" value="Rhodanese"/>
    <property type="match status" value="1"/>
</dbReference>
<dbReference type="PROSITE" id="PS50206">
    <property type="entry name" value="RHODANESE_3"/>
    <property type="match status" value="1"/>
</dbReference>
<sequence length="201" mass="21927">MQARRAEVAAGDEEKEMKPSSIYLLLAAGVLGLAGPALAGGVEEPAGYRMDEYRAPVPDTLQGAKVVSTSEAEALWREKKAVFFDVMPQAPKPANLPAGTIWKEKVRKDIPGSVWLANVGYGAISAETAEYFRQGLAANTGSDKSRTILFYCMTDCWMSWNAAKRALEWGYGSVVWYPLGSEGWESANLPLEENTPYVVND</sequence>
<dbReference type="NCBIfam" id="TIGR03865">
    <property type="entry name" value="PQQ_CXXCW"/>
    <property type="match status" value="1"/>
</dbReference>
<dbReference type="InterPro" id="IPR036873">
    <property type="entry name" value="Rhodanese-like_dom_sf"/>
</dbReference>
<dbReference type="SUPFAM" id="SSF52821">
    <property type="entry name" value="Rhodanese/Cell cycle control phosphatase"/>
    <property type="match status" value="1"/>
</dbReference>
<dbReference type="Gene3D" id="3.40.250.10">
    <property type="entry name" value="Rhodanese-like domain"/>
    <property type="match status" value="1"/>
</dbReference>
<evidence type="ECO:0000313" key="2">
    <source>
        <dbReference type="EMBL" id="NGO50352.1"/>
    </source>
</evidence>
<dbReference type="InterPro" id="IPR001763">
    <property type="entry name" value="Rhodanese-like_dom"/>
</dbReference>
<accession>A0A6G4W6I9</accession>
<keyword evidence="3" id="KW-1185">Reference proteome</keyword>
<evidence type="ECO:0000313" key="3">
    <source>
        <dbReference type="Proteomes" id="UP001642900"/>
    </source>
</evidence>
<dbReference type="CDD" id="cd00158">
    <property type="entry name" value="RHOD"/>
    <property type="match status" value="1"/>
</dbReference>
<proteinExistence type="predicted"/>
<organism evidence="2 3">
    <name type="scientific">Allomesorhizobium camelthorni</name>
    <dbReference type="NCBI Taxonomy" id="475069"/>
    <lineage>
        <taxon>Bacteria</taxon>
        <taxon>Pseudomonadati</taxon>
        <taxon>Pseudomonadota</taxon>
        <taxon>Alphaproteobacteria</taxon>
        <taxon>Hyphomicrobiales</taxon>
        <taxon>Phyllobacteriaceae</taxon>
        <taxon>Allomesorhizobium</taxon>
    </lineage>
</organism>
<dbReference type="InterPro" id="IPR022376">
    <property type="entry name" value="PQQ_CXXCW"/>
</dbReference>
<dbReference type="RefSeq" id="WP_165023734.1">
    <property type="nucleotide sequence ID" value="NZ_JAAKZF010000003.1"/>
</dbReference>
<dbReference type="AlphaFoldDB" id="A0A6G4W6I9"/>
<dbReference type="EMBL" id="JAAKZF010000003">
    <property type="protein sequence ID" value="NGO50352.1"/>
    <property type="molecule type" value="Genomic_DNA"/>
</dbReference>
<name>A0A6G4W6I9_9HYPH</name>
<feature type="domain" description="Rhodanese" evidence="1">
    <location>
        <begin position="110"/>
        <end position="193"/>
    </location>
</feature>
<protein>
    <submittedName>
        <fullName evidence="2">PQQ-dependent catabolism-associated CXXCW motif protein</fullName>
    </submittedName>
</protein>
<comment type="caution">
    <text evidence="2">The sequence shown here is derived from an EMBL/GenBank/DDBJ whole genome shotgun (WGS) entry which is preliminary data.</text>
</comment>